<feature type="non-terminal residue" evidence="1">
    <location>
        <position position="1"/>
    </location>
</feature>
<dbReference type="EMBL" id="JABMIG020000018">
    <property type="protein sequence ID" value="KAL3802624.1"/>
    <property type="molecule type" value="Genomic_DNA"/>
</dbReference>
<gene>
    <name evidence="1" type="ORF">HJC23_011948</name>
</gene>
<accession>A0ABD3QR12</accession>
<protein>
    <submittedName>
        <fullName evidence="1">Uncharacterized protein</fullName>
    </submittedName>
</protein>
<organism evidence="1 2">
    <name type="scientific">Cyclotella cryptica</name>
    <dbReference type="NCBI Taxonomy" id="29204"/>
    <lineage>
        <taxon>Eukaryota</taxon>
        <taxon>Sar</taxon>
        <taxon>Stramenopiles</taxon>
        <taxon>Ochrophyta</taxon>
        <taxon>Bacillariophyta</taxon>
        <taxon>Coscinodiscophyceae</taxon>
        <taxon>Thalassiosirophycidae</taxon>
        <taxon>Stephanodiscales</taxon>
        <taxon>Stephanodiscaceae</taxon>
        <taxon>Cyclotella</taxon>
    </lineage>
</organism>
<evidence type="ECO:0000313" key="2">
    <source>
        <dbReference type="Proteomes" id="UP001516023"/>
    </source>
</evidence>
<keyword evidence="2" id="KW-1185">Reference proteome</keyword>
<sequence>ERDWQTPLSLLLIDNLVETMKIERNFSLGTKTKARVVIALMTAFTAGSLLDYIFPVHQPSRRLLENDKPLPTRQGKPIMATFFEPVIGGCCGMTEEGHQNLVKAWESAWRSYGWETKVFNEADAKKHPRFKELEQKLIDADVNGYNQRCFWRWLAMAMDTDPNGGWMSDYDFFPLTLTAKIGEELAAAPGFKSWSLHVPTLLQSDHHSWNVVTDLMIDTVSKDLDVEFLSDMYLLKYLYEHHSEEDLGISSWEMLTYSGFPYKKDEDDIYFDCAGATARLGAHLSHHDSRKAVNNGLFPKIEGVTEGNLGEHMNKRAEAASIMMTDFKQTCSMWCHSEFNLRSEQRHLIG</sequence>
<proteinExistence type="predicted"/>
<dbReference type="AlphaFoldDB" id="A0ABD3QR12"/>
<name>A0ABD3QR12_9STRA</name>
<evidence type="ECO:0000313" key="1">
    <source>
        <dbReference type="EMBL" id="KAL3802624.1"/>
    </source>
</evidence>
<dbReference type="Proteomes" id="UP001516023">
    <property type="component" value="Unassembled WGS sequence"/>
</dbReference>
<comment type="caution">
    <text evidence="1">The sequence shown here is derived from an EMBL/GenBank/DDBJ whole genome shotgun (WGS) entry which is preliminary data.</text>
</comment>
<reference evidence="1 2" key="1">
    <citation type="journal article" date="2020" name="G3 (Bethesda)">
        <title>Improved Reference Genome for Cyclotella cryptica CCMP332, a Model for Cell Wall Morphogenesis, Salinity Adaptation, and Lipid Production in Diatoms (Bacillariophyta).</title>
        <authorList>
            <person name="Roberts W.R."/>
            <person name="Downey K.M."/>
            <person name="Ruck E.C."/>
            <person name="Traller J.C."/>
            <person name="Alverson A.J."/>
        </authorList>
    </citation>
    <scope>NUCLEOTIDE SEQUENCE [LARGE SCALE GENOMIC DNA]</scope>
    <source>
        <strain evidence="1 2">CCMP332</strain>
    </source>
</reference>